<evidence type="ECO:0000313" key="2">
    <source>
        <dbReference type="Proteomes" id="UP000827092"/>
    </source>
</evidence>
<comment type="caution">
    <text evidence="1">The sequence shown here is derived from an EMBL/GenBank/DDBJ whole genome shotgun (WGS) entry which is preliminary data.</text>
</comment>
<protein>
    <submittedName>
        <fullName evidence="1">Uncharacterized protein</fullName>
    </submittedName>
</protein>
<evidence type="ECO:0000313" key="1">
    <source>
        <dbReference type="EMBL" id="KAG8199101.1"/>
    </source>
</evidence>
<proteinExistence type="predicted"/>
<dbReference type="AlphaFoldDB" id="A0AAV6VSR6"/>
<gene>
    <name evidence="1" type="ORF">JTE90_016238</name>
</gene>
<accession>A0AAV6VSR6</accession>
<dbReference type="Proteomes" id="UP000827092">
    <property type="component" value="Unassembled WGS sequence"/>
</dbReference>
<organism evidence="1 2">
    <name type="scientific">Oedothorax gibbosus</name>
    <dbReference type="NCBI Taxonomy" id="931172"/>
    <lineage>
        <taxon>Eukaryota</taxon>
        <taxon>Metazoa</taxon>
        <taxon>Ecdysozoa</taxon>
        <taxon>Arthropoda</taxon>
        <taxon>Chelicerata</taxon>
        <taxon>Arachnida</taxon>
        <taxon>Araneae</taxon>
        <taxon>Araneomorphae</taxon>
        <taxon>Entelegynae</taxon>
        <taxon>Araneoidea</taxon>
        <taxon>Linyphiidae</taxon>
        <taxon>Erigoninae</taxon>
        <taxon>Oedothorax</taxon>
    </lineage>
</organism>
<name>A0AAV6VSR6_9ARAC</name>
<reference evidence="1 2" key="1">
    <citation type="journal article" date="2022" name="Nat. Ecol. Evol.">
        <title>A masculinizing supergene underlies an exaggerated male reproductive morph in a spider.</title>
        <authorList>
            <person name="Hendrickx F."/>
            <person name="De Corte Z."/>
            <person name="Sonet G."/>
            <person name="Van Belleghem S.M."/>
            <person name="Kostlbacher S."/>
            <person name="Vangestel C."/>
        </authorList>
    </citation>
    <scope>NUCLEOTIDE SEQUENCE [LARGE SCALE GENOMIC DNA]</scope>
    <source>
        <strain evidence="1">W744_W776</strain>
    </source>
</reference>
<sequence length="106" mass="11663">MVQSPELPDKENAILGKLRSPAVEGATYRTANMQPQLVTYGRLDAAQMSRFLSHGDFGGVVTATWCDPQRVGQILMGMSRSISNIAFFRGSGTRKQMFHDVPSMTL</sequence>
<keyword evidence="2" id="KW-1185">Reference proteome</keyword>
<dbReference type="EMBL" id="JAFNEN010000031">
    <property type="protein sequence ID" value="KAG8199101.1"/>
    <property type="molecule type" value="Genomic_DNA"/>
</dbReference>